<evidence type="ECO:0000313" key="2">
    <source>
        <dbReference type="EMBL" id="GAA2062079.1"/>
    </source>
</evidence>
<feature type="compositionally biased region" description="Low complexity" evidence="1">
    <location>
        <begin position="1"/>
        <end position="15"/>
    </location>
</feature>
<evidence type="ECO:0000313" key="3">
    <source>
        <dbReference type="Proteomes" id="UP001500751"/>
    </source>
</evidence>
<dbReference type="EMBL" id="BAAAQN010000086">
    <property type="protein sequence ID" value="GAA2062079.1"/>
    <property type="molecule type" value="Genomic_DNA"/>
</dbReference>
<gene>
    <name evidence="2" type="ORF">GCM10009839_86470</name>
</gene>
<organism evidence="2 3">
    <name type="scientific">Catenulispora yoronensis</name>
    <dbReference type="NCBI Taxonomy" id="450799"/>
    <lineage>
        <taxon>Bacteria</taxon>
        <taxon>Bacillati</taxon>
        <taxon>Actinomycetota</taxon>
        <taxon>Actinomycetes</taxon>
        <taxon>Catenulisporales</taxon>
        <taxon>Catenulisporaceae</taxon>
        <taxon>Catenulispora</taxon>
    </lineage>
</organism>
<comment type="caution">
    <text evidence="2">The sequence shown here is derived from an EMBL/GenBank/DDBJ whole genome shotgun (WGS) entry which is preliminary data.</text>
</comment>
<protein>
    <submittedName>
        <fullName evidence="2">Uncharacterized protein</fullName>
    </submittedName>
</protein>
<feature type="region of interest" description="Disordered" evidence="1">
    <location>
        <begin position="1"/>
        <end position="21"/>
    </location>
</feature>
<evidence type="ECO:0000256" key="1">
    <source>
        <dbReference type="SAM" id="MobiDB-lite"/>
    </source>
</evidence>
<keyword evidence="3" id="KW-1185">Reference proteome</keyword>
<name>A0ABP5H7M3_9ACTN</name>
<dbReference type="RefSeq" id="WP_344671571.1">
    <property type="nucleotide sequence ID" value="NZ_BAAAQN010000086.1"/>
</dbReference>
<accession>A0ABP5H7M3</accession>
<reference evidence="3" key="1">
    <citation type="journal article" date="2019" name="Int. J. Syst. Evol. Microbiol.">
        <title>The Global Catalogue of Microorganisms (GCM) 10K type strain sequencing project: providing services to taxonomists for standard genome sequencing and annotation.</title>
        <authorList>
            <consortium name="The Broad Institute Genomics Platform"/>
            <consortium name="The Broad Institute Genome Sequencing Center for Infectious Disease"/>
            <person name="Wu L."/>
            <person name="Ma J."/>
        </authorList>
    </citation>
    <scope>NUCLEOTIDE SEQUENCE [LARGE SCALE GENOMIC DNA]</scope>
    <source>
        <strain evidence="3">JCM 16014</strain>
    </source>
</reference>
<sequence>MTAAPRTDPAPAAEALDQYEAGDGSDNAACRVCRDWGTVIHKASGTEVPCPAPECQTAARLRARAAEAAISGGDRRQVEGE</sequence>
<proteinExistence type="predicted"/>
<dbReference type="Proteomes" id="UP001500751">
    <property type="component" value="Unassembled WGS sequence"/>
</dbReference>